<organism evidence="1">
    <name type="scientific">viral metagenome</name>
    <dbReference type="NCBI Taxonomy" id="1070528"/>
    <lineage>
        <taxon>unclassified sequences</taxon>
        <taxon>metagenomes</taxon>
        <taxon>organismal metagenomes</taxon>
    </lineage>
</organism>
<dbReference type="EMBL" id="MT144785">
    <property type="protein sequence ID" value="QJH99366.1"/>
    <property type="molecule type" value="Genomic_DNA"/>
</dbReference>
<reference evidence="1" key="1">
    <citation type="submission" date="2020-03" db="EMBL/GenBank/DDBJ databases">
        <title>The deep terrestrial virosphere.</title>
        <authorList>
            <person name="Holmfeldt K."/>
            <person name="Nilsson E."/>
            <person name="Simone D."/>
            <person name="Lopez-Fernandez M."/>
            <person name="Wu X."/>
            <person name="de Brujin I."/>
            <person name="Lundin D."/>
            <person name="Andersson A."/>
            <person name="Bertilsson S."/>
            <person name="Dopson M."/>
        </authorList>
    </citation>
    <scope>NUCLEOTIDE SEQUENCE</scope>
    <source>
        <strain evidence="1">MM415B02042</strain>
        <strain evidence="2">TM448B01575</strain>
    </source>
</reference>
<gene>
    <name evidence="1" type="ORF">MM415B02042_0016</name>
    <name evidence="2" type="ORF">TM448B01575_0003</name>
</gene>
<evidence type="ECO:0000313" key="1">
    <source>
        <dbReference type="EMBL" id="QJA55478.1"/>
    </source>
</evidence>
<evidence type="ECO:0000313" key="2">
    <source>
        <dbReference type="EMBL" id="QJH99366.1"/>
    </source>
</evidence>
<sequence length="104" mass="11631">MKNNKRVLTCVYCGVAYPEGTPPHGSKVLTDHIKVCEKHPLRDAEQKILKLRKALIGLVGASTKEELQQLELGIRIAPTSDQDKVVMINAIHVLIDTIENFEKE</sequence>
<proteinExistence type="predicted"/>
<dbReference type="AlphaFoldDB" id="A0A6M3IE38"/>
<protein>
    <submittedName>
        <fullName evidence="1">Uncharacterized protein</fullName>
    </submittedName>
</protein>
<dbReference type="EMBL" id="MT141161">
    <property type="protein sequence ID" value="QJA55478.1"/>
    <property type="molecule type" value="Genomic_DNA"/>
</dbReference>
<accession>A0A6M3IE38</accession>
<name>A0A6M3IE38_9ZZZZ</name>